<gene>
    <name evidence="1" type="ORF">CPELLU_LOCUS19487</name>
</gene>
<accession>A0A9N9KCP4</accession>
<reference evidence="1" key="1">
    <citation type="submission" date="2021-06" db="EMBL/GenBank/DDBJ databases">
        <authorList>
            <person name="Kallberg Y."/>
            <person name="Tangrot J."/>
            <person name="Rosling A."/>
        </authorList>
    </citation>
    <scope>NUCLEOTIDE SEQUENCE</scope>
    <source>
        <strain evidence="1">FL966</strain>
    </source>
</reference>
<dbReference type="EMBL" id="CAJVQA010047444">
    <property type="protein sequence ID" value="CAG8818993.1"/>
    <property type="molecule type" value="Genomic_DNA"/>
</dbReference>
<comment type="caution">
    <text evidence="1">The sequence shown here is derived from an EMBL/GenBank/DDBJ whole genome shotgun (WGS) entry which is preliminary data.</text>
</comment>
<dbReference type="AlphaFoldDB" id="A0A9N9KCP4"/>
<protein>
    <submittedName>
        <fullName evidence="1">105_t:CDS:1</fullName>
    </submittedName>
</protein>
<proteinExistence type="predicted"/>
<evidence type="ECO:0000313" key="2">
    <source>
        <dbReference type="Proteomes" id="UP000789759"/>
    </source>
</evidence>
<dbReference type="Proteomes" id="UP000789759">
    <property type="component" value="Unassembled WGS sequence"/>
</dbReference>
<feature type="non-terminal residue" evidence="1">
    <location>
        <position position="1"/>
    </location>
</feature>
<organism evidence="1 2">
    <name type="scientific">Cetraspora pellucida</name>
    <dbReference type="NCBI Taxonomy" id="1433469"/>
    <lineage>
        <taxon>Eukaryota</taxon>
        <taxon>Fungi</taxon>
        <taxon>Fungi incertae sedis</taxon>
        <taxon>Mucoromycota</taxon>
        <taxon>Glomeromycotina</taxon>
        <taxon>Glomeromycetes</taxon>
        <taxon>Diversisporales</taxon>
        <taxon>Gigasporaceae</taxon>
        <taxon>Cetraspora</taxon>
    </lineage>
</organism>
<keyword evidence="2" id="KW-1185">Reference proteome</keyword>
<sequence length="40" mass="4491">TLSEIFILDVSQKNSYRWVTEFTPNITTTTITTATPSSII</sequence>
<feature type="non-terminal residue" evidence="1">
    <location>
        <position position="40"/>
    </location>
</feature>
<evidence type="ECO:0000313" key="1">
    <source>
        <dbReference type="EMBL" id="CAG8818993.1"/>
    </source>
</evidence>
<name>A0A9N9KCP4_9GLOM</name>